<dbReference type="AlphaFoldDB" id="A7TCR7"/>
<dbReference type="EMBL" id="DS476664">
    <property type="protein sequence ID" value="EDO26148.1"/>
    <property type="molecule type" value="Genomic_DNA"/>
</dbReference>
<gene>
    <name evidence="1" type="ORF">NEMVEDRAFT_v1g225347</name>
</gene>
<accession>A7TCR7</accession>
<dbReference type="InParanoid" id="A7TCR7"/>
<keyword evidence="2" id="KW-1185">Reference proteome</keyword>
<sequence length="203" mass="23539">MISHAQKNSFATLVPKGYVLHDTIYGDLNKDNQEDCILIIKGTDAESIVTNRFDEIVDRNRRGIIILFKNEKGYQKITENLECFSSEHEDGGVYFAPELYFEVKRGNLLIHYGHGRYGYWSYTFRYQESKFKLIGYDVTNGGDVIRNQTSINFLTKKKLVRANTNEDAEGGDEVFKDTWSKIKIDTLLDLSQIEDFDELDMDY</sequence>
<proteinExistence type="predicted"/>
<evidence type="ECO:0000313" key="2">
    <source>
        <dbReference type="Proteomes" id="UP000001593"/>
    </source>
</evidence>
<reference evidence="1 2" key="1">
    <citation type="journal article" date="2007" name="Science">
        <title>Sea anemone genome reveals ancestral eumetazoan gene repertoire and genomic organization.</title>
        <authorList>
            <person name="Putnam N.H."/>
            <person name="Srivastava M."/>
            <person name="Hellsten U."/>
            <person name="Dirks B."/>
            <person name="Chapman J."/>
            <person name="Salamov A."/>
            <person name="Terry A."/>
            <person name="Shapiro H."/>
            <person name="Lindquist E."/>
            <person name="Kapitonov V.V."/>
            <person name="Jurka J."/>
            <person name="Genikhovich G."/>
            <person name="Grigoriev I.V."/>
            <person name="Lucas S.M."/>
            <person name="Steele R.E."/>
            <person name="Finnerty J.R."/>
            <person name="Technau U."/>
            <person name="Martindale M.Q."/>
            <person name="Rokhsar D.S."/>
        </authorList>
    </citation>
    <scope>NUCLEOTIDE SEQUENCE [LARGE SCALE GENOMIC DNA]</scope>
    <source>
        <strain evidence="2">CH2 X CH6</strain>
    </source>
</reference>
<evidence type="ECO:0000313" key="1">
    <source>
        <dbReference type="EMBL" id="EDO26148.1"/>
    </source>
</evidence>
<dbReference type="HOGENOM" id="CLU_094562_0_0_1"/>
<organism evidence="1 2">
    <name type="scientific">Nematostella vectensis</name>
    <name type="common">Starlet sea anemone</name>
    <dbReference type="NCBI Taxonomy" id="45351"/>
    <lineage>
        <taxon>Eukaryota</taxon>
        <taxon>Metazoa</taxon>
        <taxon>Cnidaria</taxon>
        <taxon>Anthozoa</taxon>
        <taxon>Hexacorallia</taxon>
        <taxon>Actiniaria</taxon>
        <taxon>Edwardsiidae</taxon>
        <taxon>Nematostella</taxon>
    </lineage>
</organism>
<protein>
    <submittedName>
        <fullName evidence="1">Uncharacterized protein</fullName>
    </submittedName>
</protein>
<dbReference type="Proteomes" id="UP000001593">
    <property type="component" value="Unassembled WGS sequence"/>
</dbReference>
<name>A7TCR7_NEMVE</name>